<dbReference type="EMBL" id="JADKPO010000023">
    <property type="protein sequence ID" value="MBF4769305.1"/>
    <property type="molecule type" value="Genomic_DNA"/>
</dbReference>
<dbReference type="RefSeq" id="WP_194697448.1">
    <property type="nucleotide sequence ID" value="NZ_JADKPO010000023.1"/>
</dbReference>
<organism evidence="5 6">
    <name type="scientific">Nocardioides agariphilus</name>
    <dbReference type="NCBI Taxonomy" id="433664"/>
    <lineage>
        <taxon>Bacteria</taxon>
        <taxon>Bacillati</taxon>
        <taxon>Actinomycetota</taxon>
        <taxon>Actinomycetes</taxon>
        <taxon>Propionibacteriales</taxon>
        <taxon>Nocardioidaceae</taxon>
        <taxon>Nocardioides</taxon>
    </lineage>
</organism>
<feature type="domain" description="Orc1-like AAA ATPase" evidence="4">
    <location>
        <begin position="2"/>
        <end position="169"/>
    </location>
</feature>
<dbReference type="SUPFAM" id="SSF48452">
    <property type="entry name" value="TPR-like"/>
    <property type="match status" value="1"/>
</dbReference>
<dbReference type="GO" id="GO:0005524">
    <property type="term" value="F:ATP binding"/>
    <property type="evidence" value="ECO:0007669"/>
    <property type="project" value="UniProtKB-KW"/>
</dbReference>
<gene>
    <name evidence="5" type="ORF">ISU10_16175</name>
</gene>
<dbReference type="Gene3D" id="1.25.40.10">
    <property type="entry name" value="Tetratricopeptide repeat domain"/>
    <property type="match status" value="1"/>
</dbReference>
<reference evidence="5" key="1">
    <citation type="submission" date="2020-11" db="EMBL/GenBank/DDBJ databases">
        <title>Nocardioides cynanchi sp. nov., isolated from soil of rhizosphere of Cynanchum wilfordii.</title>
        <authorList>
            <person name="Lee J.-S."/>
            <person name="Suh M.K."/>
            <person name="Kim J.-S."/>
        </authorList>
    </citation>
    <scope>NUCLEOTIDE SEQUENCE</scope>
    <source>
        <strain evidence="5">KCTC 19276</strain>
    </source>
</reference>
<feature type="region of interest" description="Disordered" evidence="3">
    <location>
        <begin position="873"/>
        <end position="892"/>
    </location>
</feature>
<evidence type="ECO:0000313" key="5">
    <source>
        <dbReference type="EMBL" id="MBF4769305.1"/>
    </source>
</evidence>
<dbReference type="PANTHER" id="PTHR16305">
    <property type="entry name" value="TESTICULAR SOLUBLE ADENYLYL CYCLASE"/>
    <property type="match status" value="1"/>
</dbReference>
<keyword evidence="6" id="KW-1185">Reference proteome</keyword>
<evidence type="ECO:0000259" key="4">
    <source>
        <dbReference type="Pfam" id="PF13191"/>
    </source>
</evidence>
<keyword evidence="2" id="KW-0067">ATP-binding</keyword>
<dbReference type="InterPro" id="IPR041664">
    <property type="entry name" value="AAA_16"/>
</dbReference>
<dbReference type="GO" id="GO:0005737">
    <property type="term" value="C:cytoplasm"/>
    <property type="evidence" value="ECO:0007669"/>
    <property type="project" value="TreeGrafter"/>
</dbReference>
<dbReference type="InterPro" id="IPR027417">
    <property type="entry name" value="P-loop_NTPase"/>
</dbReference>
<evidence type="ECO:0000313" key="6">
    <source>
        <dbReference type="Proteomes" id="UP000660668"/>
    </source>
</evidence>
<comment type="caution">
    <text evidence="5">The sequence shown here is derived from an EMBL/GenBank/DDBJ whole genome shotgun (WGS) entry which is preliminary data.</text>
</comment>
<dbReference type="GO" id="GO:0004016">
    <property type="term" value="F:adenylate cyclase activity"/>
    <property type="evidence" value="ECO:0007669"/>
    <property type="project" value="TreeGrafter"/>
</dbReference>
<proteinExistence type="predicted"/>
<dbReference type="PANTHER" id="PTHR16305:SF35">
    <property type="entry name" value="TRANSCRIPTIONAL ACTIVATOR DOMAIN"/>
    <property type="match status" value="1"/>
</dbReference>
<sequence length="1076" mass="112672">MLLGRSAVLDRAEALIAGLSSTGRGGLLWVHGEAGIGKTSVLDAIGELGRRSGATVLRGTAAEESSGPPAFWLWTQILRQAGAGDAGALVALGGARARRAADLVDPDIATDPDQAGNRFPLFDGVSAVVEGLVEEFPVVLLLDDLHWADPGSLHLLRFLLPALAGRPVLAVCGWRDHEVSSGTDRHQLASEIAAAGESWPLAGLGPEDVARLVELTSGQQVDAEEAAAVTARTNGNPLFVAEMARLAAARGATVAEMVPETAQGAIRRRVARLAQSAQDVLTAAAVLGLRPPLDGVRALGSLDGDDLVAGVDALVGGGLARQEGDRLALSHALVRDAVYDATPVSRRRELHLAAADLPGLAAAEVAGHLVRAMPLADRDRVVAAIEDAARAARDAQAWEESVRLYRQALDLVPPGEPARPRLLRGVGAALLDAGDLDAARVYYREAAGLARGADDAVALAEAALGFAAGLGGFEVRLVDREQNDLLREALDLLDDDEKSLRVHLMARLVVGLAFTDDAGQIPELADAAVALARQAGDARALGAALAAHCDAFAGPDHVALREAEATEIVAIARAIGDVGLELLGLRLRIIARWERGAMREAATDVSTFTGLAERLGQPLYGWYVPLWRGLAAHLRGDLDEMARCAEEVALVGSRGESQNAAVLAVVQGIWPLLERGLTTQAIRRLTSAFGELPELAPDGGSIIALFYGTEPETRRRHLPHLPRLVDALPRDKEWLPNLAGVVGGLHEGGLGGPEVAYLYELLAPYADLFLVDGIGAAAPGSLERPLGLLAGLVGDHEAAVAHLERAIAANEHINAGLATANSRRALAEALESRGSRGDLERAAHERGLALAFYTTAGIAERVAELTSVGTRAGAPISPTSPTSPGAESGTWERTGAGWTITFRGRTASLPAVKGMGDLARLLDEPGREVHVLDLVAPVGGAAPGQGDLGEVLDDRARAAYQRRLAELDERIAEADSDGNADRSAAALEERDFLLAELAGAYGLGGRPRRAGDPAERARTTVTSRIRDALGRIEAEHPELGRHLRSSVRTGTFCCYAPELPVAWDVRPTSSGPTSSG</sequence>
<evidence type="ECO:0000256" key="1">
    <source>
        <dbReference type="ARBA" id="ARBA00022741"/>
    </source>
</evidence>
<evidence type="ECO:0000256" key="3">
    <source>
        <dbReference type="SAM" id="MobiDB-lite"/>
    </source>
</evidence>
<protein>
    <submittedName>
        <fullName evidence="5">AAA family ATPase</fullName>
    </submittedName>
</protein>
<dbReference type="Proteomes" id="UP000660668">
    <property type="component" value="Unassembled WGS sequence"/>
</dbReference>
<dbReference type="SUPFAM" id="SSF52540">
    <property type="entry name" value="P-loop containing nucleoside triphosphate hydrolases"/>
    <property type="match status" value="1"/>
</dbReference>
<name>A0A930YQW0_9ACTN</name>
<keyword evidence="1" id="KW-0547">Nucleotide-binding</keyword>
<evidence type="ECO:0000256" key="2">
    <source>
        <dbReference type="ARBA" id="ARBA00022840"/>
    </source>
</evidence>
<dbReference type="Pfam" id="PF13191">
    <property type="entry name" value="AAA_16"/>
    <property type="match status" value="1"/>
</dbReference>
<dbReference type="InterPro" id="IPR011990">
    <property type="entry name" value="TPR-like_helical_dom_sf"/>
</dbReference>
<dbReference type="AlphaFoldDB" id="A0A930YQW0"/>
<accession>A0A930YQW0</accession>